<feature type="domain" description="Protein kinase" evidence="10">
    <location>
        <begin position="1"/>
        <end position="279"/>
    </location>
</feature>
<dbReference type="EC" id="2.7.12.2" evidence="6"/>
<evidence type="ECO:0000313" key="11">
    <source>
        <dbReference type="EMBL" id="CAK9079759.1"/>
    </source>
</evidence>
<keyword evidence="4" id="KW-0067">ATP-binding</keyword>
<gene>
    <name evidence="11" type="ORF">SCF082_LOCUS38058</name>
</gene>
<evidence type="ECO:0000256" key="1">
    <source>
        <dbReference type="ARBA" id="ARBA00022679"/>
    </source>
</evidence>
<dbReference type="PANTHER" id="PTHR48013:SF9">
    <property type="entry name" value="DUAL SPECIFICITY MITOGEN-ACTIVATED PROTEIN KINASE KINASE 5"/>
    <property type="match status" value="1"/>
</dbReference>
<proteinExistence type="inferred from homology"/>
<evidence type="ECO:0000256" key="7">
    <source>
        <dbReference type="ARBA" id="ARBA00049014"/>
    </source>
</evidence>
<keyword evidence="1" id="KW-0808">Transferase</keyword>
<dbReference type="SMART" id="SM00220">
    <property type="entry name" value="S_TKc"/>
    <property type="match status" value="1"/>
</dbReference>
<evidence type="ECO:0000313" key="12">
    <source>
        <dbReference type="Proteomes" id="UP001642464"/>
    </source>
</evidence>
<name>A0ABP0PXW5_9DINO</name>
<evidence type="ECO:0000256" key="4">
    <source>
        <dbReference type="ARBA" id="ARBA00022840"/>
    </source>
</evidence>
<organism evidence="11 12">
    <name type="scientific">Durusdinium trenchii</name>
    <dbReference type="NCBI Taxonomy" id="1381693"/>
    <lineage>
        <taxon>Eukaryota</taxon>
        <taxon>Sar</taxon>
        <taxon>Alveolata</taxon>
        <taxon>Dinophyceae</taxon>
        <taxon>Suessiales</taxon>
        <taxon>Symbiodiniaceae</taxon>
        <taxon>Durusdinium</taxon>
    </lineage>
</organism>
<protein>
    <recommendedName>
        <fullName evidence="6">mitogen-activated protein kinase kinase</fullName>
        <ecNumber evidence="6">2.7.12.2</ecNumber>
    </recommendedName>
</protein>
<evidence type="ECO:0000256" key="9">
    <source>
        <dbReference type="ARBA" id="ARBA00051693"/>
    </source>
</evidence>
<dbReference type="InterPro" id="IPR000719">
    <property type="entry name" value="Prot_kinase_dom"/>
</dbReference>
<keyword evidence="12" id="KW-1185">Reference proteome</keyword>
<evidence type="ECO:0000256" key="3">
    <source>
        <dbReference type="ARBA" id="ARBA00022777"/>
    </source>
</evidence>
<sequence length="279" mass="30865">MRVAIKTVKVDHKEKREQMLKEIKGLVLAAGCPYLVQWYAGFVGKDTGLVHVVVELMDRGSLADLRRRCAGPVPPEQLACVAAQVVRGLAHLQSRRLLHRDVKPENVLHNSLGQVKLTDFGISKDLTSTAGVAASFVGTANYMYPYEAKNFLDLYECLCAQPEPRLDPGKFPQALCDFVAQCLRRDDTKPGAPKRPQKRRHPNLTRLPFALFEVASCYLLGGFSFGRNNQVPGIETFEGVPRRPTSGVEPDAAAAFLFCFFVQQPGKVNDTIHASFPTL</sequence>
<dbReference type="Gene3D" id="1.10.510.10">
    <property type="entry name" value="Transferase(Phosphotransferase) domain 1"/>
    <property type="match status" value="1"/>
</dbReference>
<dbReference type="InterPro" id="IPR011009">
    <property type="entry name" value="Kinase-like_dom_sf"/>
</dbReference>
<keyword evidence="3 11" id="KW-0418">Kinase</keyword>
<keyword evidence="2" id="KW-0547">Nucleotide-binding</keyword>
<dbReference type="Pfam" id="PF00069">
    <property type="entry name" value="Pkinase"/>
    <property type="match status" value="1"/>
</dbReference>
<comment type="similarity">
    <text evidence="5">Belongs to the protein kinase superfamily. STE Ser/Thr protein kinase family. MAP kinase kinase subfamily.</text>
</comment>
<reference evidence="11 12" key="1">
    <citation type="submission" date="2024-02" db="EMBL/GenBank/DDBJ databases">
        <authorList>
            <person name="Chen Y."/>
            <person name="Shah S."/>
            <person name="Dougan E. K."/>
            <person name="Thang M."/>
            <person name="Chan C."/>
        </authorList>
    </citation>
    <scope>NUCLEOTIDE SEQUENCE [LARGE SCALE GENOMIC DNA]</scope>
</reference>
<evidence type="ECO:0000256" key="5">
    <source>
        <dbReference type="ARBA" id="ARBA00038035"/>
    </source>
</evidence>
<dbReference type="SUPFAM" id="SSF56112">
    <property type="entry name" value="Protein kinase-like (PK-like)"/>
    <property type="match status" value="1"/>
</dbReference>
<dbReference type="Proteomes" id="UP001642464">
    <property type="component" value="Unassembled WGS sequence"/>
</dbReference>
<comment type="caution">
    <text evidence="11">The sequence shown here is derived from an EMBL/GenBank/DDBJ whole genome shotgun (WGS) entry which is preliminary data.</text>
</comment>
<comment type="catalytic activity">
    <reaction evidence="7">
        <text>L-seryl-[protein] + ATP = O-phospho-L-seryl-[protein] + ADP + H(+)</text>
        <dbReference type="Rhea" id="RHEA:17989"/>
        <dbReference type="Rhea" id="RHEA-COMP:9863"/>
        <dbReference type="Rhea" id="RHEA-COMP:11604"/>
        <dbReference type="ChEBI" id="CHEBI:15378"/>
        <dbReference type="ChEBI" id="CHEBI:29999"/>
        <dbReference type="ChEBI" id="CHEBI:30616"/>
        <dbReference type="ChEBI" id="CHEBI:83421"/>
        <dbReference type="ChEBI" id="CHEBI:456216"/>
        <dbReference type="EC" id="2.7.12.2"/>
    </reaction>
</comment>
<dbReference type="EMBL" id="CAXAMM010038642">
    <property type="protein sequence ID" value="CAK9079759.1"/>
    <property type="molecule type" value="Genomic_DNA"/>
</dbReference>
<dbReference type="GO" id="GO:0016301">
    <property type="term" value="F:kinase activity"/>
    <property type="evidence" value="ECO:0007669"/>
    <property type="project" value="UniProtKB-KW"/>
</dbReference>
<evidence type="ECO:0000259" key="10">
    <source>
        <dbReference type="PROSITE" id="PS50011"/>
    </source>
</evidence>
<evidence type="ECO:0000256" key="8">
    <source>
        <dbReference type="ARBA" id="ARBA00049299"/>
    </source>
</evidence>
<evidence type="ECO:0000256" key="2">
    <source>
        <dbReference type="ARBA" id="ARBA00022741"/>
    </source>
</evidence>
<accession>A0ABP0PXW5</accession>
<dbReference type="PROSITE" id="PS50011">
    <property type="entry name" value="PROTEIN_KINASE_DOM"/>
    <property type="match status" value="1"/>
</dbReference>
<dbReference type="PANTHER" id="PTHR48013">
    <property type="entry name" value="DUAL SPECIFICITY MITOGEN-ACTIVATED PROTEIN KINASE KINASE 5-RELATED"/>
    <property type="match status" value="1"/>
</dbReference>
<comment type="catalytic activity">
    <reaction evidence="8">
        <text>L-threonyl-[protein] + ATP = O-phospho-L-threonyl-[protein] + ADP + H(+)</text>
        <dbReference type="Rhea" id="RHEA:46608"/>
        <dbReference type="Rhea" id="RHEA-COMP:11060"/>
        <dbReference type="Rhea" id="RHEA-COMP:11605"/>
        <dbReference type="ChEBI" id="CHEBI:15378"/>
        <dbReference type="ChEBI" id="CHEBI:30013"/>
        <dbReference type="ChEBI" id="CHEBI:30616"/>
        <dbReference type="ChEBI" id="CHEBI:61977"/>
        <dbReference type="ChEBI" id="CHEBI:456216"/>
        <dbReference type="EC" id="2.7.12.2"/>
    </reaction>
</comment>
<comment type="catalytic activity">
    <reaction evidence="9">
        <text>L-tyrosyl-[protein] + ATP = O-phospho-L-tyrosyl-[protein] + ADP + H(+)</text>
        <dbReference type="Rhea" id="RHEA:10596"/>
        <dbReference type="Rhea" id="RHEA-COMP:10136"/>
        <dbReference type="Rhea" id="RHEA-COMP:20101"/>
        <dbReference type="ChEBI" id="CHEBI:15378"/>
        <dbReference type="ChEBI" id="CHEBI:30616"/>
        <dbReference type="ChEBI" id="CHEBI:46858"/>
        <dbReference type="ChEBI" id="CHEBI:61978"/>
        <dbReference type="ChEBI" id="CHEBI:456216"/>
        <dbReference type="EC" id="2.7.12.2"/>
    </reaction>
</comment>
<evidence type="ECO:0000256" key="6">
    <source>
        <dbReference type="ARBA" id="ARBA00038999"/>
    </source>
</evidence>